<feature type="domain" description="Cadherin" evidence="8">
    <location>
        <begin position="500"/>
        <end position="626"/>
    </location>
</feature>
<evidence type="ECO:0000256" key="3">
    <source>
        <dbReference type="ARBA" id="ARBA00022837"/>
    </source>
</evidence>
<dbReference type="PANTHER" id="PTHR24027">
    <property type="entry name" value="CADHERIN-23"/>
    <property type="match status" value="1"/>
</dbReference>
<feature type="domain" description="Cadherin" evidence="8">
    <location>
        <begin position="709"/>
        <end position="822"/>
    </location>
</feature>
<dbReference type="GO" id="GO:0005509">
    <property type="term" value="F:calcium ion binding"/>
    <property type="evidence" value="ECO:0007669"/>
    <property type="project" value="UniProtKB-UniRule"/>
</dbReference>
<dbReference type="GO" id="GO:0045296">
    <property type="term" value="F:cadherin binding"/>
    <property type="evidence" value="ECO:0007669"/>
    <property type="project" value="TreeGrafter"/>
</dbReference>
<dbReference type="Gene3D" id="2.60.40.60">
    <property type="entry name" value="Cadherins"/>
    <property type="match status" value="5"/>
</dbReference>
<feature type="chain" id="PRO_5041911712" description="Cadherin domain-containing protein" evidence="7">
    <location>
        <begin position="20"/>
        <end position="961"/>
    </location>
</feature>
<evidence type="ECO:0000256" key="4">
    <source>
        <dbReference type="ARBA" id="ARBA00023136"/>
    </source>
</evidence>
<keyword evidence="6" id="KW-0812">Transmembrane</keyword>
<sequence length="961" mass="105419">MNYTFLLVICLSSINYSEEVYPFSVCTAVGHIGVSNPKSYGTLPWTADVSGYDTDTAYLINDPDTVFPCCGVIEEWDAYVEGTGTIKFDIWRSTDGINFKLVGSNELSPVSQPGEVVYNVPLGAQYTVLPGDYIGWYTPLKEMMAYTPNITGEATNVLFFKLRPSSFSVGLSLDWSMAESQSGFTYLIRARYGVNEPPTFVNLDAEIRVYPPIPIGTVIYTINATDPDISDTTITQLKYRMISGNGFFSFNPTTRQVSVAADLTPYVGYQCITFEVEDICTNKDTGSLCIFIYNEPPTVTCNPITATVIETTTGNIALTTMDVSDPTDDVTCSLSSTSPKNSPFYLRQDLFDYMIYVNPNPGFRQATRDTYSVYVTCTDKKNSTTAKCDVKILPSAPPKFTNLPGLVTLSTANVNTDPVYAVSVTDPDSTSFNYSMTCKPTPCPFTLYNTGNIQLNQDLIDHTVPGYDLFITVTDGYNSVTSTLTVTISGVNVPPIFSNLPLATDLYVQENIPPGSPVYKVSANDNDGDTLTYSMTSSPGTGINYFDIDSSSGVISASTTNPINYEAMTDKVFTFKVSVTDGRHTVTQNLVIRISNVNEGLSFAQDTYRIVANESLAGTQLPNPGFVVTDIDVVDTRTFKQDCGANNGYMLMNSANGILTFAVDYDLDVPGKPTMITCIVTATDSGGLTATTTLSITLKEVNDHTPTFSPSSYTFYIYNNSAPGTVLGNVLAKDADIGTNGQFMFSNDQTGLGQNYFDVSSTGRVTLQGSLNGIKGGTNLPFTVYATDTGSPPRVGSASILVIVLEATTTTASTTTTGYKTFIEDERNIVWIVFLALLGLLLALLITWICWRYLRNWPIGFDPFRECSRNCRNPKWCRDLFKNCCKGSDRSRPVFKRWQPKSKKPGKEMPRARNISSEFNIPLTPARGEAAPSPVRPADDPNFHVYNFWQEKWHGDNKMIV</sequence>
<proteinExistence type="predicted"/>
<keyword evidence="6" id="KW-1133">Transmembrane helix</keyword>
<keyword evidence="7" id="KW-0732">Signal</keyword>
<keyword evidence="3 5" id="KW-0106">Calcium</keyword>
<dbReference type="Pfam" id="PF00028">
    <property type="entry name" value="Cadherin"/>
    <property type="match status" value="1"/>
</dbReference>
<feature type="domain" description="Cadherin" evidence="8">
    <location>
        <begin position="214"/>
        <end position="345"/>
    </location>
</feature>
<dbReference type="GO" id="GO:0007156">
    <property type="term" value="P:homophilic cell adhesion via plasma membrane adhesion molecules"/>
    <property type="evidence" value="ECO:0007669"/>
    <property type="project" value="InterPro"/>
</dbReference>
<feature type="domain" description="Cadherin" evidence="8">
    <location>
        <begin position="419"/>
        <end position="497"/>
    </location>
</feature>
<name>A0AAE0W214_9BIVA</name>
<dbReference type="Proteomes" id="UP001195483">
    <property type="component" value="Unassembled WGS sequence"/>
</dbReference>
<dbReference type="PRINTS" id="PR00205">
    <property type="entry name" value="CADHERIN"/>
</dbReference>
<comment type="subcellular location">
    <subcellularLocation>
        <location evidence="1">Membrane</location>
    </subcellularLocation>
</comment>
<feature type="transmembrane region" description="Helical" evidence="6">
    <location>
        <begin position="829"/>
        <end position="851"/>
    </location>
</feature>
<dbReference type="InterPro" id="IPR002126">
    <property type="entry name" value="Cadherin-like_dom"/>
</dbReference>
<organism evidence="9 10">
    <name type="scientific">Potamilus streckersoni</name>
    <dbReference type="NCBI Taxonomy" id="2493646"/>
    <lineage>
        <taxon>Eukaryota</taxon>
        <taxon>Metazoa</taxon>
        <taxon>Spiralia</taxon>
        <taxon>Lophotrochozoa</taxon>
        <taxon>Mollusca</taxon>
        <taxon>Bivalvia</taxon>
        <taxon>Autobranchia</taxon>
        <taxon>Heteroconchia</taxon>
        <taxon>Palaeoheterodonta</taxon>
        <taxon>Unionida</taxon>
        <taxon>Unionoidea</taxon>
        <taxon>Unionidae</taxon>
        <taxon>Ambleminae</taxon>
        <taxon>Lampsilini</taxon>
        <taxon>Potamilus</taxon>
    </lineage>
</organism>
<keyword evidence="4 6" id="KW-0472">Membrane</keyword>
<feature type="signal peptide" evidence="7">
    <location>
        <begin position="1"/>
        <end position="19"/>
    </location>
</feature>
<dbReference type="InterPro" id="IPR039808">
    <property type="entry name" value="Cadherin"/>
</dbReference>
<dbReference type="CDD" id="cd11304">
    <property type="entry name" value="Cadherin_repeat"/>
    <property type="match status" value="4"/>
</dbReference>
<dbReference type="InterPro" id="IPR015919">
    <property type="entry name" value="Cadherin-like_sf"/>
</dbReference>
<reference evidence="9" key="2">
    <citation type="journal article" date="2021" name="Genome Biol. Evol.">
        <title>Developing a high-quality reference genome for a parasitic bivalve with doubly uniparental inheritance (Bivalvia: Unionida).</title>
        <authorList>
            <person name="Smith C.H."/>
        </authorList>
    </citation>
    <scope>NUCLEOTIDE SEQUENCE</scope>
    <source>
        <strain evidence="9">CHS0354</strain>
        <tissue evidence="9">Mantle</tissue>
    </source>
</reference>
<reference evidence="9" key="3">
    <citation type="submission" date="2023-05" db="EMBL/GenBank/DDBJ databases">
        <authorList>
            <person name="Smith C.H."/>
        </authorList>
    </citation>
    <scope>NUCLEOTIDE SEQUENCE</scope>
    <source>
        <strain evidence="9">CHS0354</strain>
        <tissue evidence="9">Mantle</tissue>
    </source>
</reference>
<keyword evidence="2" id="KW-0677">Repeat</keyword>
<dbReference type="PROSITE" id="PS50268">
    <property type="entry name" value="CADHERIN_2"/>
    <property type="match status" value="5"/>
</dbReference>
<accession>A0AAE0W214</accession>
<reference evidence="9" key="1">
    <citation type="journal article" date="2021" name="Genome Biol. Evol.">
        <title>A High-Quality Reference Genome for a Parasitic Bivalve with Doubly Uniparental Inheritance (Bivalvia: Unionida).</title>
        <authorList>
            <person name="Smith C.H."/>
        </authorList>
    </citation>
    <scope>NUCLEOTIDE SEQUENCE</scope>
    <source>
        <strain evidence="9">CHS0354</strain>
    </source>
</reference>
<dbReference type="SMART" id="SM00112">
    <property type="entry name" value="CA"/>
    <property type="match status" value="4"/>
</dbReference>
<evidence type="ECO:0000313" key="9">
    <source>
        <dbReference type="EMBL" id="KAK3597375.1"/>
    </source>
</evidence>
<dbReference type="SUPFAM" id="SSF49313">
    <property type="entry name" value="Cadherin-like"/>
    <property type="match status" value="5"/>
</dbReference>
<evidence type="ECO:0000256" key="2">
    <source>
        <dbReference type="ARBA" id="ARBA00022737"/>
    </source>
</evidence>
<comment type="caution">
    <text evidence="9">The sequence shown here is derived from an EMBL/GenBank/DDBJ whole genome shotgun (WGS) entry which is preliminary data.</text>
</comment>
<dbReference type="AlphaFoldDB" id="A0AAE0W214"/>
<evidence type="ECO:0000313" key="10">
    <source>
        <dbReference type="Proteomes" id="UP001195483"/>
    </source>
</evidence>
<gene>
    <name evidence="9" type="ORF">CHS0354_034618</name>
</gene>
<dbReference type="PANTHER" id="PTHR24027:SF438">
    <property type="entry name" value="CADHERIN 23"/>
    <property type="match status" value="1"/>
</dbReference>
<dbReference type="GO" id="GO:0016477">
    <property type="term" value="P:cell migration"/>
    <property type="evidence" value="ECO:0007669"/>
    <property type="project" value="TreeGrafter"/>
</dbReference>
<evidence type="ECO:0000256" key="5">
    <source>
        <dbReference type="PROSITE-ProRule" id="PRU00043"/>
    </source>
</evidence>
<evidence type="ECO:0000256" key="6">
    <source>
        <dbReference type="SAM" id="Phobius"/>
    </source>
</evidence>
<evidence type="ECO:0000259" key="8">
    <source>
        <dbReference type="PROSITE" id="PS50268"/>
    </source>
</evidence>
<dbReference type="GO" id="GO:0008013">
    <property type="term" value="F:beta-catenin binding"/>
    <property type="evidence" value="ECO:0007669"/>
    <property type="project" value="TreeGrafter"/>
</dbReference>
<dbReference type="EMBL" id="JAEAOA010002037">
    <property type="protein sequence ID" value="KAK3597375.1"/>
    <property type="molecule type" value="Genomic_DNA"/>
</dbReference>
<evidence type="ECO:0000256" key="7">
    <source>
        <dbReference type="SAM" id="SignalP"/>
    </source>
</evidence>
<keyword evidence="10" id="KW-1185">Reference proteome</keyword>
<evidence type="ECO:0000256" key="1">
    <source>
        <dbReference type="ARBA" id="ARBA00004370"/>
    </source>
</evidence>
<dbReference type="GO" id="GO:0016342">
    <property type="term" value="C:catenin complex"/>
    <property type="evidence" value="ECO:0007669"/>
    <property type="project" value="TreeGrafter"/>
</dbReference>
<feature type="domain" description="Cadherin" evidence="8">
    <location>
        <begin position="611"/>
        <end position="708"/>
    </location>
</feature>
<protein>
    <recommendedName>
        <fullName evidence="8">Cadherin domain-containing protein</fullName>
    </recommendedName>
</protein>